<accession>A0ABW0AVP4</accession>
<evidence type="ECO:0000313" key="2">
    <source>
        <dbReference type="Proteomes" id="UP001596160"/>
    </source>
</evidence>
<dbReference type="Proteomes" id="UP001596160">
    <property type="component" value="Unassembled WGS sequence"/>
</dbReference>
<dbReference type="Pfam" id="PF05721">
    <property type="entry name" value="PhyH"/>
    <property type="match status" value="1"/>
</dbReference>
<keyword evidence="2" id="KW-1185">Reference proteome</keyword>
<comment type="caution">
    <text evidence="1">The sequence shown here is derived from an EMBL/GenBank/DDBJ whole genome shotgun (WGS) entry which is preliminary data.</text>
</comment>
<evidence type="ECO:0000313" key="1">
    <source>
        <dbReference type="EMBL" id="MFC5156984.1"/>
    </source>
</evidence>
<dbReference type="RefSeq" id="WP_344486681.1">
    <property type="nucleotide sequence ID" value="NZ_BAAASB010000044.1"/>
</dbReference>
<protein>
    <submittedName>
        <fullName evidence="1">Phytanoyl-CoA dioxygenase family protein</fullName>
    </submittedName>
</protein>
<dbReference type="PANTHER" id="PTHR20883">
    <property type="entry name" value="PHYTANOYL-COA DIOXYGENASE DOMAIN CONTAINING 1"/>
    <property type="match status" value="1"/>
</dbReference>
<dbReference type="EMBL" id="JBHSKP010000055">
    <property type="protein sequence ID" value="MFC5156984.1"/>
    <property type="molecule type" value="Genomic_DNA"/>
</dbReference>
<keyword evidence="1" id="KW-0223">Dioxygenase</keyword>
<keyword evidence="1" id="KW-0560">Oxidoreductase</keyword>
<organism evidence="1 2">
    <name type="scientific">Streptomyces amakusaensis</name>
    <dbReference type="NCBI Taxonomy" id="67271"/>
    <lineage>
        <taxon>Bacteria</taxon>
        <taxon>Bacillati</taxon>
        <taxon>Actinomycetota</taxon>
        <taxon>Actinomycetes</taxon>
        <taxon>Kitasatosporales</taxon>
        <taxon>Streptomycetaceae</taxon>
        <taxon>Streptomyces</taxon>
    </lineage>
</organism>
<dbReference type="Gene3D" id="2.60.120.620">
    <property type="entry name" value="q2cbj1_9rhob like domain"/>
    <property type="match status" value="1"/>
</dbReference>
<dbReference type="InterPro" id="IPR008775">
    <property type="entry name" value="Phytyl_CoA_dOase-like"/>
</dbReference>
<dbReference type="SUPFAM" id="SSF51197">
    <property type="entry name" value="Clavaminate synthase-like"/>
    <property type="match status" value="1"/>
</dbReference>
<gene>
    <name evidence="1" type="ORF">ACFPRH_35260</name>
</gene>
<name>A0ABW0AVP4_9ACTN</name>
<proteinExistence type="predicted"/>
<reference evidence="2" key="1">
    <citation type="journal article" date="2019" name="Int. J. Syst. Evol. Microbiol.">
        <title>The Global Catalogue of Microorganisms (GCM) 10K type strain sequencing project: providing services to taxonomists for standard genome sequencing and annotation.</title>
        <authorList>
            <consortium name="The Broad Institute Genomics Platform"/>
            <consortium name="The Broad Institute Genome Sequencing Center for Infectious Disease"/>
            <person name="Wu L."/>
            <person name="Ma J."/>
        </authorList>
    </citation>
    <scope>NUCLEOTIDE SEQUENCE [LARGE SCALE GENOMIC DNA]</scope>
    <source>
        <strain evidence="2">PCU 266</strain>
    </source>
</reference>
<sequence length="351" mass="39156">MTEHQPFFDATGLLATPAALLERLRADGYLYVRGILPAADVAAVRRHVLAVADQAGWLLPAGPGAPAPPADPRAAVWDPDPVYRSVHRRMWTHRDVHALMHHPRLLSLLTTLTGHRGLLVHPRKVLRAVHPRPHPAGLESGWHQDWPEIQGSENTLTVWTPLAPAGPDTGALAILPASHRHGTLPLRLAPTAVGWEADIHPRQTQLALTRHINPGDVLLFTPHTVHHGTPNTSRHLRLSLDARYQPASEPISETCLELRDEPYGWESVYAHWPHQGHDPLAHYWKRHTRLNPVPYDPRFDTWRERTALAAGNRHDPRARRALEITAAHGTPTLATRATALLRTLPTTRPPR</sequence>
<dbReference type="PANTHER" id="PTHR20883:SF14">
    <property type="entry name" value="PHYTANOYL-COA DIOXYGENASE"/>
    <property type="match status" value="1"/>
</dbReference>
<dbReference type="GO" id="GO:0051213">
    <property type="term" value="F:dioxygenase activity"/>
    <property type="evidence" value="ECO:0007669"/>
    <property type="project" value="UniProtKB-KW"/>
</dbReference>